<dbReference type="InterPro" id="IPR027417">
    <property type="entry name" value="P-loop_NTPase"/>
</dbReference>
<dbReference type="RefSeq" id="WP_188772304.1">
    <property type="nucleotide sequence ID" value="NZ_BMHK01000022.1"/>
</dbReference>
<evidence type="ECO:0000256" key="1">
    <source>
        <dbReference type="ARBA" id="ARBA00009427"/>
    </source>
</evidence>
<comment type="caution">
    <text evidence="10">The sequence shown here is derived from an EMBL/GenBank/DDBJ whole genome shotgun (WGS) entry which is preliminary data.</text>
</comment>
<gene>
    <name evidence="8 10" type="primary">cmk</name>
    <name evidence="10" type="ORF">GCM10011494_29340</name>
</gene>
<dbReference type="GO" id="GO:0005524">
    <property type="term" value="F:ATP binding"/>
    <property type="evidence" value="ECO:0007669"/>
    <property type="project" value="UniProtKB-UniRule"/>
</dbReference>
<dbReference type="GO" id="GO:0036431">
    <property type="term" value="F:dCMP kinase activity"/>
    <property type="evidence" value="ECO:0007669"/>
    <property type="project" value="InterPro"/>
</dbReference>
<evidence type="ECO:0000259" key="9">
    <source>
        <dbReference type="Pfam" id="PF02224"/>
    </source>
</evidence>
<evidence type="ECO:0000256" key="3">
    <source>
        <dbReference type="ARBA" id="ARBA00022741"/>
    </source>
</evidence>
<dbReference type="HAMAP" id="MF_00238">
    <property type="entry name" value="Cytidyl_kinase_type1"/>
    <property type="match status" value="1"/>
</dbReference>
<dbReference type="NCBIfam" id="TIGR00017">
    <property type="entry name" value="cmk"/>
    <property type="match status" value="1"/>
</dbReference>
<comment type="catalytic activity">
    <reaction evidence="6 8">
        <text>dCMP + ATP = dCDP + ADP</text>
        <dbReference type="Rhea" id="RHEA:25094"/>
        <dbReference type="ChEBI" id="CHEBI:30616"/>
        <dbReference type="ChEBI" id="CHEBI:57566"/>
        <dbReference type="ChEBI" id="CHEBI:58593"/>
        <dbReference type="ChEBI" id="CHEBI:456216"/>
        <dbReference type="EC" id="2.7.4.25"/>
    </reaction>
</comment>
<proteinExistence type="inferred from homology"/>
<evidence type="ECO:0000313" key="10">
    <source>
        <dbReference type="EMBL" id="GGC08822.1"/>
    </source>
</evidence>
<keyword evidence="4 8" id="KW-0418">Kinase</keyword>
<dbReference type="GO" id="GO:0006220">
    <property type="term" value="P:pyrimidine nucleotide metabolic process"/>
    <property type="evidence" value="ECO:0007669"/>
    <property type="project" value="UniProtKB-UniRule"/>
</dbReference>
<sequence>MLIAVDGPVAAGKGAIAGALARRFKLPHLNTGLHYRAVARQVLLNGGNVDDEDDAFDACDFPIELLSEPHLISELIADLASHVAVFPAVRQALFEREWAFAHRRGGAVLEGRDIGTVIAPDADLKFYVTAEPAIRIRHRFEALMEAEYPIELREVAAELTARDKRDRERAQAPLRAASDAIVLDTSQLMRRDAVTAAIDAAEGRLAVGIS</sequence>
<keyword evidence="11" id="KW-1185">Reference proteome</keyword>
<keyword evidence="3 8" id="KW-0547">Nucleotide-binding</keyword>
<keyword evidence="2 8" id="KW-0808">Transferase</keyword>
<feature type="binding site" evidence="8">
    <location>
        <begin position="7"/>
        <end position="15"/>
    </location>
    <ligand>
        <name>ATP</name>
        <dbReference type="ChEBI" id="CHEBI:30616"/>
    </ligand>
</feature>
<dbReference type="EC" id="2.7.4.25" evidence="8"/>
<dbReference type="Gene3D" id="3.40.50.300">
    <property type="entry name" value="P-loop containing nucleotide triphosphate hydrolases"/>
    <property type="match status" value="1"/>
</dbReference>
<comment type="similarity">
    <text evidence="1 8">Belongs to the cytidylate kinase family. Type 1 subfamily.</text>
</comment>
<dbReference type="SUPFAM" id="SSF52540">
    <property type="entry name" value="P-loop containing nucleoside triphosphate hydrolases"/>
    <property type="match status" value="1"/>
</dbReference>
<dbReference type="GO" id="GO:0005737">
    <property type="term" value="C:cytoplasm"/>
    <property type="evidence" value="ECO:0007669"/>
    <property type="project" value="UniProtKB-SubCell"/>
</dbReference>
<reference evidence="10" key="2">
    <citation type="submission" date="2020-09" db="EMBL/GenBank/DDBJ databases">
        <authorList>
            <person name="Sun Q."/>
            <person name="Zhou Y."/>
        </authorList>
    </citation>
    <scope>NUCLEOTIDE SEQUENCE</scope>
    <source>
        <strain evidence="10">CGMCC 1.15095</strain>
    </source>
</reference>
<dbReference type="Proteomes" id="UP000608154">
    <property type="component" value="Unassembled WGS sequence"/>
</dbReference>
<evidence type="ECO:0000256" key="2">
    <source>
        <dbReference type="ARBA" id="ARBA00022679"/>
    </source>
</evidence>
<evidence type="ECO:0000313" key="11">
    <source>
        <dbReference type="Proteomes" id="UP000608154"/>
    </source>
</evidence>
<dbReference type="EMBL" id="BMHK01000022">
    <property type="protein sequence ID" value="GGC08822.1"/>
    <property type="molecule type" value="Genomic_DNA"/>
</dbReference>
<evidence type="ECO:0000256" key="6">
    <source>
        <dbReference type="ARBA" id="ARBA00047615"/>
    </source>
</evidence>
<dbReference type="InterPro" id="IPR011994">
    <property type="entry name" value="Cytidylate_kinase_dom"/>
</dbReference>
<evidence type="ECO:0000256" key="5">
    <source>
        <dbReference type="ARBA" id="ARBA00022840"/>
    </source>
</evidence>
<dbReference type="Pfam" id="PF02224">
    <property type="entry name" value="Cytidylate_kin"/>
    <property type="match status" value="1"/>
</dbReference>
<comment type="subcellular location">
    <subcellularLocation>
        <location evidence="8">Cytoplasm</location>
    </subcellularLocation>
</comment>
<feature type="domain" description="Cytidylate kinase" evidence="9">
    <location>
        <begin position="3"/>
        <end position="200"/>
    </location>
</feature>
<dbReference type="AlphaFoldDB" id="A0A916X6U1"/>
<comment type="catalytic activity">
    <reaction evidence="7 8">
        <text>CMP + ATP = CDP + ADP</text>
        <dbReference type="Rhea" id="RHEA:11600"/>
        <dbReference type="ChEBI" id="CHEBI:30616"/>
        <dbReference type="ChEBI" id="CHEBI:58069"/>
        <dbReference type="ChEBI" id="CHEBI:60377"/>
        <dbReference type="ChEBI" id="CHEBI:456216"/>
        <dbReference type="EC" id="2.7.4.25"/>
    </reaction>
</comment>
<evidence type="ECO:0000256" key="8">
    <source>
        <dbReference type="HAMAP-Rule" id="MF_00238"/>
    </source>
</evidence>
<evidence type="ECO:0000256" key="7">
    <source>
        <dbReference type="ARBA" id="ARBA00048478"/>
    </source>
</evidence>
<dbReference type="InterPro" id="IPR003136">
    <property type="entry name" value="Cytidylate_kin"/>
</dbReference>
<protein>
    <recommendedName>
        <fullName evidence="8">Cytidylate kinase</fullName>
        <shortName evidence="8">CK</shortName>
        <ecNumber evidence="8">2.7.4.25</ecNumber>
    </recommendedName>
    <alternativeName>
        <fullName evidence="8">Cytidine monophosphate kinase</fullName>
        <shortName evidence="8">CMP kinase</shortName>
    </alternativeName>
</protein>
<keyword evidence="5 8" id="KW-0067">ATP-binding</keyword>
<accession>A0A916X6U1</accession>
<evidence type="ECO:0000256" key="4">
    <source>
        <dbReference type="ARBA" id="ARBA00022777"/>
    </source>
</evidence>
<reference evidence="10" key="1">
    <citation type="journal article" date="2014" name="Int. J. Syst. Evol. Microbiol.">
        <title>Complete genome sequence of Corynebacterium casei LMG S-19264T (=DSM 44701T), isolated from a smear-ripened cheese.</title>
        <authorList>
            <consortium name="US DOE Joint Genome Institute (JGI-PGF)"/>
            <person name="Walter F."/>
            <person name="Albersmeier A."/>
            <person name="Kalinowski J."/>
            <person name="Ruckert C."/>
        </authorList>
    </citation>
    <scope>NUCLEOTIDE SEQUENCE</scope>
    <source>
        <strain evidence="10">CGMCC 1.15095</strain>
    </source>
</reference>
<keyword evidence="8" id="KW-0963">Cytoplasm</keyword>
<dbReference type="CDD" id="cd02020">
    <property type="entry name" value="CMPK"/>
    <property type="match status" value="1"/>
</dbReference>
<organism evidence="10 11">
    <name type="scientific">Novosphingobium endophyticum</name>
    <dbReference type="NCBI Taxonomy" id="1955250"/>
    <lineage>
        <taxon>Bacteria</taxon>
        <taxon>Pseudomonadati</taxon>
        <taxon>Pseudomonadota</taxon>
        <taxon>Alphaproteobacteria</taxon>
        <taxon>Sphingomonadales</taxon>
        <taxon>Sphingomonadaceae</taxon>
        <taxon>Novosphingobium</taxon>
    </lineage>
</organism>
<name>A0A916X6U1_9SPHN</name>